<feature type="domain" description="Alginate lyase" evidence="4">
    <location>
        <begin position="82"/>
        <end position="367"/>
    </location>
</feature>
<evidence type="ECO:0000313" key="5">
    <source>
        <dbReference type="EMBL" id="MFC1411319.1"/>
    </source>
</evidence>
<name>A0ABV6VC59_9ACTN</name>
<feature type="signal peptide" evidence="3">
    <location>
        <begin position="1"/>
        <end position="27"/>
    </location>
</feature>
<feature type="chain" id="PRO_5045612567" evidence="3">
    <location>
        <begin position="28"/>
        <end position="424"/>
    </location>
</feature>
<evidence type="ECO:0000313" key="6">
    <source>
        <dbReference type="Proteomes" id="UP001592582"/>
    </source>
</evidence>
<organism evidence="5 6">
    <name type="scientific">Streptacidiphilus alkalitolerans</name>
    <dbReference type="NCBI Taxonomy" id="3342712"/>
    <lineage>
        <taxon>Bacteria</taxon>
        <taxon>Bacillati</taxon>
        <taxon>Actinomycetota</taxon>
        <taxon>Actinomycetes</taxon>
        <taxon>Kitasatosporales</taxon>
        <taxon>Streptomycetaceae</taxon>
        <taxon>Streptacidiphilus</taxon>
    </lineage>
</organism>
<evidence type="ECO:0000259" key="4">
    <source>
        <dbReference type="Pfam" id="PF05426"/>
    </source>
</evidence>
<dbReference type="Gene3D" id="1.50.10.100">
    <property type="entry name" value="Chondroitin AC/alginate lyase"/>
    <property type="match status" value="1"/>
</dbReference>
<evidence type="ECO:0000256" key="1">
    <source>
        <dbReference type="ARBA" id="ARBA00022729"/>
    </source>
</evidence>
<accession>A0ABV6VC59</accession>
<evidence type="ECO:0000256" key="2">
    <source>
        <dbReference type="ARBA" id="ARBA00023239"/>
    </source>
</evidence>
<keyword evidence="2 5" id="KW-0456">Lyase</keyword>
<dbReference type="Pfam" id="PF05426">
    <property type="entry name" value="Alginate_lyase"/>
    <property type="match status" value="1"/>
</dbReference>
<protein>
    <submittedName>
        <fullName evidence="5">Alginate lyase family protein</fullName>
    </submittedName>
</protein>
<dbReference type="GO" id="GO:0016829">
    <property type="term" value="F:lyase activity"/>
    <property type="evidence" value="ECO:0007669"/>
    <property type="project" value="UniProtKB-KW"/>
</dbReference>
<dbReference type="RefSeq" id="WP_380510695.1">
    <property type="nucleotide sequence ID" value="NZ_JBHEZX010000007.1"/>
</dbReference>
<dbReference type="SUPFAM" id="SSF48230">
    <property type="entry name" value="Chondroitin AC/alginate lyase"/>
    <property type="match status" value="1"/>
</dbReference>
<reference evidence="5 6" key="1">
    <citation type="submission" date="2024-09" db="EMBL/GenBank/DDBJ databases">
        <authorList>
            <person name="Lee S.D."/>
        </authorList>
    </citation>
    <scope>NUCLEOTIDE SEQUENCE [LARGE SCALE GENOMIC DNA]</scope>
    <source>
        <strain evidence="5 6">N1-1</strain>
    </source>
</reference>
<dbReference type="InterPro" id="IPR008929">
    <property type="entry name" value="Chondroitin_lyas"/>
</dbReference>
<dbReference type="Proteomes" id="UP001592582">
    <property type="component" value="Unassembled WGS sequence"/>
</dbReference>
<dbReference type="InterPro" id="IPR008397">
    <property type="entry name" value="Alginate_lyase_dom"/>
</dbReference>
<keyword evidence="1 3" id="KW-0732">Signal</keyword>
<comment type="caution">
    <text evidence="5">The sequence shown here is derived from an EMBL/GenBank/DDBJ whole genome shotgun (WGS) entry which is preliminary data.</text>
</comment>
<dbReference type="EMBL" id="JBHEZX010000007">
    <property type="protein sequence ID" value="MFC1411319.1"/>
    <property type="molecule type" value="Genomic_DNA"/>
</dbReference>
<proteinExistence type="predicted"/>
<evidence type="ECO:0000256" key="3">
    <source>
        <dbReference type="SAM" id="SignalP"/>
    </source>
</evidence>
<gene>
    <name evidence="5" type="ORF">ACEZDG_18810</name>
</gene>
<sequence>MRFRVAASLAAVAATVLALLAPASASASATSAPGAVPKTVVLDGNRLALTRLLTKAGVPALRSELKTLTTAADGYLTQGPWSVMDKPQTAPSGDKHDYISEAPYWWPTQPLTASNPWGCPYVQKDGVRNPAIDTITDHAERGQLFNAVYDLTLAWYYTGKPAYAQRAALDLRTWFVDPATRMNPSLNYTQFIPCKVDGRGIGIIDFSQQFTDVLDAAAILDTGAPGWTSADRTGLTTWDSQFLTWMQTTKNGADEAAATNNHGSFFDMQEAALALATGQKSLAKTIVQTAETKRLDVQLAADGSQPLELARTTSYHYSNFNLLALTRLAQIGQHLGVDLWHYRTPSGGNLLKSVDFMVPAATGAAAWTYPELNFQAFSANDVIRAAADQGDLTAIRAVPELSAQPGGDIWLLRPAAEQLDPIGS</sequence>
<keyword evidence="6" id="KW-1185">Reference proteome</keyword>